<evidence type="ECO:0000256" key="1">
    <source>
        <dbReference type="ARBA" id="ARBA00005715"/>
    </source>
</evidence>
<sequence length="736" mass="75450">MQPALVLADDFTGAAECAAQWAEAGYSTSIRLDGSAAAEPGVVVLDLDTRGLEPRAAAARVESALGRGTTAEPGLVFKKLDSLWRGNVAAELRALAGRGLTVLVAGALPELGRSVVDGVPLVRGVPLAETDLWAVEDSTTPGSVPGLFATDDDVATIGLATVRAGAEALAAALGDEARTREGAVVVLDCATAADLGSIADAAADLAREAPVALAGTGGLAAVLARRGSPPGRPRGRRSSTSARARPALVVIGSASAAARQQCAALSARGLTIRTGGEAREAVADLEERGIAVLGAPDAAADPARVLEELDAAAAAVLAAAPDADLVLTGGETARRILTRAGVVVLRPLGQIEHGVVLCGTGDGRRVITKPGSFGSPRVLQDALDELCAERAITETGDDMTTATEDRRPNIAVTMGDGAGVGPEVTVGALLDPRAYRESRPVVVGDAARLRLGAEALGVEAEIVEVAGVDEAVFEAGRINVVDPHLLPADLAWGRESAEAGNAAYHYIRIACELGMKGDVQGICTAPLNKAALHSAGHVYPGHTELLAHFMGIEEVSMMLSTPKLRVIHVTTHIGLVDAIARIEPGLVERTVRRGEEALRRSGIERPRVGVCAINPHAGENGLFGYGEEAEKIEPALEVLRAEGMDVAGPLPADTAFFLAGRGDYDLIVAMYHDQGHGPVKVLGIEAGVNITVGLPVIRTSVDHGTAFDIAGTGVVEVGSMIEALHQAANLSPSPVA</sequence>
<evidence type="ECO:0000313" key="14">
    <source>
        <dbReference type="EMBL" id="GHD06078.1"/>
    </source>
</evidence>
<comment type="caution">
    <text evidence="14">The sequence shown here is derived from an EMBL/GenBank/DDBJ whole genome shotgun (WGS) entry which is preliminary data.</text>
</comment>
<dbReference type="Gene3D" id="3.40.980.20">
    <property type="entry name" value="Four-carbon acid sugar kinase, nucleotide binding domain"/>
    <property type="match status" value="1"/>
</dbReference>
<comment type="similarity">
    <text evidence="2">Belongs to the PdxA family. PdxA2 subfamily.</text>
</comment>
<evidence type="ECO:0008006" key="16">
    <source>
        <dbReference type="Google" id="ProtNLM"/>
    </source>
</evidence>
<dbReference type="InterPro" id="IPR005255">
    <property type="entry name" value="PdxA_fam"/>
</dbReference>
<keyword evidence="5" id="KW-0547">Nucleotide-binding</keyword>
<dbReference type="InterPro" id="IPR037051">
    <property type="entry name" value="4-carb_acid_sugar_kinase_N_sf"/>
</dbReference>
<dbReference type="NCBIfam" id="TIGR00557">
    <property type="entry name" value="pdxA"/>
    <property type="match status" value="1"/>
</dbReference>
<dbReference type="Gene3D" id="3.40.50.10840">
    <property type="entry name" value="Putative sugar-binding, N-terminal domain"/>
    <property type="match status" value="1"/>
</dbReference>
<feature type="region of interest" description="Disordered" evidence="11">
    <location>
        <begin position="224"/>
        <end position="243"/>
    </location>
</feature>
<protein>
    <recommendedName>
        <fullName evidence="16">4-hydroxythreonine-4-phosphate dehydrogenase</fullName>
    </recommendedName>
</protein>
<evidence type="ECO:0000256" key="7">
    <source>
        <dbReference type="ARBA" id="ARBA00022840"/>
    </source>
</evidence>
<keyword evidence="7" id="KW-0067">ATP-binding</keyword>
<keyword evidence="4" id="KW-0479">Metal-binding</keyword>
<dbReference type="Pfam" id="PF17042">
    <property type="entry name" value="NBD_C"/>
    <property type="match status" value="1"/>
</dbReference>
<dbReference type="SUPFAM" id="SSF142764">
    <property type="entry name" value="YgbK-like"/>
    <property type="match status" value="1"/>
</dbReference>
<feature type="domain" description="Four-carbon acid sugar kinase N-terminal" evidence="12">
    <location>
        <begin position="5"/>
        <end position="222"/>
    </location>
</feature>
<evidence type="ECO:0000259" key="12">
    <source>
        <dbReference type="Pfam" id="PF07005"/>
    </source>
</evidence>
<keyword evidence="3" id="KW-0808">Transferase</keyword>
<dbReference type="SUPFAM" id="SSF53659">
    <property type="entry name" value="Isocitrate/Isopropylmalate dehydrogenase-like"/>
    <property type="match status" value="1"/>
</dbReference>
<evidence type="ECO:0000256" key="11">
    <source>
        <dbReference type="SAM" id="MobiDB-lite"/>
    </source>
</evidence>
<reference evidence="15" key="1">
    <citation type="journal article" date="2019" name="Int. J. Syst. Evol. Microbiol.">
        <title>The Global Catalogue of Microorganisms (GCM) 10K type strain sequencing project: providing services to taxonomists for standard genome sequencing and annotation.</title>
        <authorList>
            <consortium name="The Broad Institute Genomics Platform"/>
            <consortium name="The Broad Institute Genome Sequencing Center for Infectious Disease"/>
            <person name="Wu L."/>
            <person name="Ma J."/>
        </authorList>
    </citation>
    <scope>NUCLEOTIDE SEQUENCE [LARGE SCALE GENOMIC DNA]</scope>
    <source>
        <strain evidence="15">KCTC 19466</strain>
    </source>
</reference>
<evidence type="ECO:0000256" key="10">
    <source>
        <dbReference type="ARBA" id="ARBA00023277"/>
    </source>
</evidence>
<dbReference type="Gene3D" id="3.40.718.10">
    <property type="entry name" value="Isopropylmalate Dehydrogenase"/>
    <property type="match status" value="1"/>
</dbReference>
<organism evidence="14 15">
    <name type="scientific">Zhihengliuella salsuginis</name>
    <dbReference type="NCBI Taxonomy" id="578222"/>
    <lineage>
        <taxon>Bacteria</taxon>
        <taxon>Bacillati</taxon>
        <taxon>Actinomycetota</taxon>
        <taxon>Actinomycetes</taxon>
        <taxon>Micrococcales</taxon>
        <taxon>Micrococcaceae</taxon>
        <taxon>Zhihengliuella</taxon>
    </lineage>
</organism>
<dbReference type="EMBL" id="BMXK01000006">
    <property type="protein sequence ID" value="GHD06078.1"/>
    <property type="molecule type" value="Genomic_DNA"/>
</dbReference>
<dbReference type="PANTHER" id="PTHR30004:SF6">
    <property type="entry name" value="D-THREONATE 4-PHOSPHATE DEHYDROGENASE"/>
    <property type="match status" value="1"/>
</dbReference>
<dbReference type="InterPro" id="IPR042213">
    <property type="entry name" value="NBD_C_sf"/>
</dbReference>
<gene>
    <name evidence="14" type="ORF">GCM10008096_15630</name>
</gene>
<proteinExistence type="inferred from homology"/>
<evidence type="ECO:0000259" key="13">
    <source>
        <dbReference type="Pfam" id="PF17042"/>
    </source>
</evidence>
<accession>A0ABQ3GIM9</accession>
<evidence type="ECO:0000256" key="6">
    <source>
        <dbReference type="ARBA" id="ARBA00022777"/>
    </source>
</evidence>
<keyword evidence="10" id="KW-0119">Carbohydrate metabolism</keyword>
<keyword evidence="15" id="KW-1185">Reference proteome</keyword>
<evidence type="ECO:0000256" key="2">
    <source>
        <dbReference type="ARBA" id="ARBA00009464"/>
    </source>
</evidence>
<dbReference type="Pfam" id="PF07005">
    <property type="entry name" value="SBD_N"/>
    <property type="match status" value="1"/>
</dbReference>
<keyword evidence="6" id="KW-0418">Kinase</keyword>
<dbReference type="Pfam" id="PF04166">
    <property type="entry name" value="PdxA"/>
    <property type="match status" value="1"/>
</dbReference>
<evidence type="ECO:0000256" key="5">
    <source>
        <dbReference type="ARBA" id="ARBA00022741"/>
    </source>
</evidence>
<evidence type="ECO:0000256" key="8">
    <source>
        <dbReference type="ARBA" id="ARBA00023002"/>
    </source>
</evidence>
<dbReference type="PANTHER" id="PTHR30004">
    <property type="entry name" value="4-HYDROXYTHREONINE-4-PHOSPHATE DEHYDROGENASE"/>
    <property type="match status" value="1"/>
</dbReference>
<keyword evidence="8" id="KW-0560">Oxidoreductase</keyword>
<evidence type="ECO:0000256" key="4">
    <source>
        <dbReference type="ARBA" id="ARBA00022723"/>
    </source>
</evidence>
<evidence type="ECO:0000313" key="15">
    <source>
        <dbReference type="Proteomes" id="UP000642819"/>
    </source>
</evidence>
<comment type="similarity">
    <text evidence="1">Belongs to the four-carbon acid sugar kinase family.</text>
</comment>
<name>A0ABQ3GIM9_9MICC</name>
<dbReference type="RefSeq" id="WP_189349592.1">
    <property type="nucleotide sequence ID" value="NZ_BMXK01000006.1"/>
</dbReference>
<feature type="domain" description="Four-carbon acid sugar kinase nucleotide binding" evidence="13">
    <location>
        <begin position="248"/>
        <end position="378"/>
    </location>
</feature>
<dbReference type="InterPro" id="IPR031475">
    <property type="entry name" value="NBD_C"/>
</dbReference>
<dbReference type="InterPro" id="IPR010737">
    <property type="entry name" value="4-carb_acid_sugar_kinase_N"/>
</dbReference>
<evidence type="ECO:0000256" key="3">
    <source>
        <dbReference type="ARBA" id="ARBA00022679"/>
    </source>
</evidence>
<dbReference type="Proteomes" id="UP000642819">
    <property type="component" value="Unassembled WGS sequence"/>
</dbReference>
<evidence type="ECO:0000256" key="9">
    <source>
        <dbReference type="ARBA" id="ARBA00023027"/>
    </source>
</evidence>
<keyword evidence="9" id="KW-0520">NAD</keyword>